<sequence>MEQRRKFQNNKSIETLTENHQAMKPTVYVESSVIGYLTARPSRDVVTAARQAITAQWWKRHRGRYELFISALVEEEISQGDPEAAEKRLVLADGIPALDVTERANALAKGLIARGVVPRSSEEDALHIGIAAAAGMDYLLTWNFKHINNAETKGAIARVVEHNGFACPVLCSPEELGG</sequence>
<gene>
    <name evidence="1" type="ORF">BECKFW1821A_GA0114235_10318</name>
    <name evidence="2" type="ORF">BECKFW1821B_GA0114236_10499</name>
</gene>
<reference evidence="1" key="1">
    <citation type="submission" date="2019-02" db="EMBL/GenBank/DDBJ databases">
        <authorList>
            <person name="Gruber-Vodicka R. H."/>
            <person name="Seah K. B. B."/>
        </authorList>
    </citation>
    <scope>NUCLEOTIDE SEQUENCE</scope>
    <source>
        <strain evidence="2">BECK_BZ106</strain>
        <strain evidence="1">BECK_BZ15</strain>
    </source>
</reference>
<accession>A0A450SF04</accession>
<dbReference type="AlphaFoldDB" id="A0A450SF04"/>
<evidence type="ECO:0000313" key="2">
    <source>
        <dbReference type="EMBL" id="VFJ59636.1"/>
    </source>
</evidence>
<evidence type="ECO:0008006" key="3">
    <source>
        <dbReference type="Google" id="ProtNLM"/>
    </source>
</evidence>
<proteinExistence type="predicted"/>
<dbReference type="CDD" id="cd18687">
    <property type="entry name" value="PIN_VapC-like"/>
    <property type="match status" value="1"/>
</dbReference>
<dbReference type="EMBL" id="CAADEW010000031">
    <property type="protein sequence ID" value="VFJ51349.1"/>
    <property type="molecule type" value="Genomic_DNA"/>
</dbReference>
<protein>
    <recommendedName>
        <fullName evidence="3">PIN domain-containing protein</fullName>
    </recommendedName>
</protein>
<evidence type="ECO:0000313" key="1">
    <source>
        <dbReference type="EMBL" id="VFJ51349.1"/>
    </source>
</evidence>
<name>A0A450SF04_9GAMM</name>
<dbReference type="EMBL" id="CAADFD010000049">
    <property type="protein sequence ID" value="VFJ59636.1"/>
    <property type="molecule type" value="Genomic_DNA"/>
</dbReference>
<organism evidence="1">
    <name type="scientific">Candidatus Kentrum sp. FW</name>
    <dbReference type="NCBI Taxonomy" id="2126338"/>
    <lineage>
        <taxon>Bacteria</taxon>
        <taxon>Pseudomonadati</taxon>
        <taxon>Pseudomonadota</taxon>
        <taxon>Gammaproteobacteria</taxon>
        <taxon>Candidatus Kentrum</taxon>
    </lineage>
</organism>